<keyword evidence="1" id="KW-0812">Transmembrane</keyword>
<dbReference type="AlphaFoldDB" id="A0A5C6V6A0"/>
<reference evidence="3 4" key="1">
    <citation type="journal article" date="2018" name="Int. J. Syst. Evol. Microbiol.">
        <title>Paraburkholderia azotifigens sp. nov., a nitrogen-fixing bacterium isolated from paddy soil.</title>
        <authorList>
            <person name="Choi G.M."/>
            <person name="Im W.T."/>
        </authorList>
    </citation>
    <scope>NUCLEOTIDE SEQUENCE [LARGE SCALE GENOMIC DNA]</scope>
    <source>
        <strain evidence="3 4">NF 2-5-3</strain>
    </source>
</reference>
<reference evidence="2 5" key="3">
    <citation type="submission" date="2024-01" db="EMBL/GenBank/DDBJ databases">
        <title>The diversity of rhizobia nodulating Mimosa spp. in eleven states of Brazil covering several biomes is determined by host plant, location, and edaphic factors.</title>
        <authorList>
            <person name="Rouws L."/>
            <person name="Barauna A."/>
            <person name="Beukes C."/>
            <person name="De Faria S.M."/>
            <person name="Gross E."/>
            <person name="Dos Reis Junior F.B."/>
            <person name="Simon M."/>
            <person name="Maluk M."/>
            <person name="Odee D.W."/>
            <person name="Kenicer G."/>
            <person name="Young J.P.W."/>
            <person name="Reis V.M."/>
            <person name="Zilli J."/>
            <person name="James E.K."/>
        </authorList>
    </citation>
    <scope>NUCLEOTIDE SEQUENCE [LARGE SCALE GENOMIC DNA]</scope>
    <source>
        <strain evidence="2 5">JPY530</strain>
    </source>
</reference>
<evidence type="ECO:0000313" key="3">
    <source>
        <dbReference type="EMBL" id="TXC80559.1"/>
    </source>
</evidence>
<gene>
    <name evidence="3" type="ORF">FRZ40_40585</name>
    <name evidence="2" type="ORF">V4C56_07040</name>
</gene>
<evidence type="ECO:0000313" key="4">
    <source>
        <dbReference type="Proteomes" id="UP000321776"/>
    </source>
</evidence>
<organism evidence="3 4">
    <name type="scientific">Paraburkholderia azotifigens</name>
    <dbReference type="NCBI Taxonomy" id="2057004"/>
    <lineage>
        <taxon>Bacteria</taxon>
        <taxon>Pseudomonadati</taxon>
        <taxon>Pseudomonadota</taxon>
        <taxon>Betaproteobacteria</taxon>
        <taxon>Burkholderiales</taxon>
        <taxon>Burkholderiaceae</taxon>
        <taxon>Paraburkholderia</taxon>
    </lineage>
</organism>
<keyword evidence="1" id="KW-1133">Transmembrane helix</keyword>
<keyword evidence="5" id="KW-1185">Reference proteome</keyword>
<dbReference type="EMBL" id="JAZHGA010000004">
    <property type="protein sequence ID" value="MEM5339390.1"/>
    <property type="molecule type" value="Genomic_DNA"/>
</dbReference>
<reference evidence="3" key="2">
    <citation type="submission" date="2019-08" db="EMBL/GenBank/DDBJ databases">
        <authorList>
            <person name="Im W.-T."/>
        </authorList>
    </citation>
    <scope>NUCLEOTIDE SEQUENCE</scope>
    <source>
        <strain evidence="3">NF 2-5-3</strain>
    </source>
</reference>
<evidence type="ECO:0000313" key="5">
    <source>
        <dbReference type="Proteomes" id="UP001481677"/>
    </source>
</evidence>
<dbReference type="RefSeq" id="WP_028367336.1">
    <property type="nucleotide sequence ID" value="NZ_JAZHFZ010000004.1"/>
</dbReference>
<protein>
    <recommendedName>
        <fullName evidence="6">AzlD domain-containing protein</fullName>
    </recommendedName>
</protein>
<name>A0A5C6V6A0_9BURK</name>
<dbReference type="Proteomes" id="UP000321776">
    <property type="component" value="Unassembled WGS sequence"/>
</dbReference>
<evidence type="ECO:0000256" key="1">
    <source>
        <dbReference type="SAM" id="Phobius"/>
    </source>
</evidence>
<comment type="caution">
    <text evidence="3">The sequence shown here is derived from an EMBL/GenBank/DDBJ whole genome shotgun (WGS) entry which is preliminary data.</text>
</comment>
<sequence length="104" mass="11198">MNEILFLGVAILFAVSVVVRIAPTFSNLNLSARASFDIKNILPVAVLVNLLVYCVVSELQHDRVAAAAGFLVLGLMLLLRKLNLLVMVMLASATYVAVAKTFHG</sequence>
<evidence type="ECO:0000313" key="2">
    <source>
        <dbReference type="EMBL" id="MEM5339390.1"/>
    </source>
</evidence>
<feature type="transmembrane region" description="Helical" evidence="1">
    <location>
        <begin position="36"/>
        <end position="56"/>
    </location>
</feature>
<evidence type="ECO:0008006" key="6">
    <source>
        <dbReference type="Google" id="ProtNLM"/>
    </source>
</evidence>
<dbReference type="Proteomes" id="UP001481677">
    <property type="component" value="Unassembled WGS sequence"/>
</dbReference>
<accession>A0A5C6V6A0</accession>
<keyword evidence="1" id="KW-0472">Membrane</keyword>
<dbReference type="EMBL" id="VOQS01000005">
    <property type="protein sequence ID" value="TXC80559.1"/>
    <property type="molecule type" value="Genomic_DNA"/>
</dbReference>
<proteinExistence type="predicted"/>